<reference evidence="2" key="1">
    <citation type="journal article" date="2023" name="Mol. Phylogenet. Evol.">
        <title>Genome-scale phylogeny and comparative genomics of the fungal order Sordariales.</title>
        <authorList>
            <person name="Hensen N."/>
            <person name="Bonometti L."/>
            <person name="Westerberg I."/>
            <person name="Brannstrom I.O."/>
            <person name="Guillou S."/>
            <person name="Cros-Aarteil S."/>
            <person name="Calhoun S."/>
            <person name="Haridas S."/>
            <person name="Kuo A."/>
            <person name="Mondo S."/>
            <person name="Pangilinan J."/>
            <person name="Riley R."/>
            <person name="LaButti K."/>
            <person name="Andreopoulos B."/>
            <person name="Lipzen A."/>
            <person name="Chen C."/>
            <person name="Yan M."/>
            <person name="Daum C."/>
            <person name="Ng V."/>
            <person name="Clum A."/>
            <person name="Steindorff A."/>
            <person name="Ohm R.A."/>
            <person name="Martin F."/>
            <person name="Silar P."/>
            <person name="Natvig D.O."/>
            <person name="Lalanne C."/>
            <person name="Gautier V."/>
            <person name="Ament-Velasquez S.L."/>
            <person name="Kruys A."/>
            <person name="Hutchinson M.I."/>
            <person name="Powell A.J."/>
            <person name="Barry K."/>
            <person name="Miller A.N."/>
            <person name="Grigoriev I.V."/>
            <person name="Debuchy R."/>
            <person name="Gladieux P."/>
            <person name="Hiltunen Thoren M."/>
            <person name="Johannesson H."/>
        </authorList>
    </citation>
    <scope>NUCLEOTIDE SEQUENCE</scope>
    <source>
        <strain evidence="2">CBS 123565</strain>
    </source>
</reference>
<sequence length="221" mass="24025">MTGPEPYRAGVHKFSSRPAGYDAARQRENQRRHRARVKDKITELETALSSTRSRLDDALKRIESLTSEVQRLSRISSPSQIPAPASTPDSTSGSIPEMGHESPNCLHLGPAAEMAADIPIEVSTDSDESPKTHCVTAPQAGRAGFDDPNDCPMLPPPSTGESTMPCRDAYVIIKDRSAPEFDLSTATEWLKPGFRRAIVPGTGCRVQTHIVFALVDHITPN</sequence>
<evidence type="ECO:0000256" key="1">
    <source>
        <dbReference type="SAM" id="MobiDB-lite"/>
    </source>
</evidence>
<feature type="region of interest" description="Disordered" evidence="1">
    <location>
        <begin position="1"/>
        <end position="40"/>
    </location>
</feature>
<dbReference type="EMBL" id="MU853407">
    <property type="protein sequence ID" value="KAK4135035.1"/>
    <property type="molecule type" value="Genomic_DNA"/>
</dbReference>
<organism evidence="2 3">
    <name type="scientific">Trichocladium antarcticum</name>
    <dbReference type="NCBI Taxonomy" id="1450529"/>
    <lineage>
        <taxon>Eukaryota</taxon>
        <taxon>Fungi</taxon>
        <taxon>Dikarya</taxon>
        <taxon>Ascomycota</taxon>
        <taxon>Pezizomycotina</taxon>
        <taxon>Sordariomycetes</taxon>
        <taxon>Sordariomycetidae</taxon>
        <taxon>Sordariales</taxon>
        <taxon>Chaetomiaceae</taxon>
        <taxon>Trichocladium</taxon>
    </lineage>
</organism>
<protein>
    <submittedName>
        <fullName evidence="2">Uncharacterized protein</fullName>
    </submittedName>
</protein>
<gene>
    <name evidence="2" type="ORF">BT67DRAFT_420632</name>
</gene>
<comment type="caution">
    <text evidence="2">The sequence shown here is derived from an EMBL/GenBank/DDBJ whole genome shotgun (WGS) entry which is preliminary data.</text>
</comment>
<accession>A0AAN6ZDG2</accession>
<reference evidence="2" key="2">
    <citation type="submission" date="2023-05" db="EMBL/GenBank/DDBJ databases">
        <authorList>
            <consortium name="Lawrence Berkeley National Laboratory"/>
            <person name="Steindorff A."/>
            <person name="Hensen N."/>
            <person name="Bonometti L."/>
            <person name="Westerberg I."/>
            <person name="Brannstrom I.O."/>
            <person name="Guillou S."/>
            <person name="Cros-Aarteil S."/>
            <person name="Calhoun S."/>
            <person name="Haridas S."/>
            <person name="Kuo A."/>
            <person name="Mondo S."/>
            <person name="Pangilinan J."/>
            <person name="Riley R."/>
            <person name="Labutti K."/>
            <person name="Andreopoulos B."/>
            <person name="Lipzen A."/>
            <person name="Chen C."/>
            <person name="Yanf M."/>
            <person name="Daum C."/>
            <person name="Ng V."/>
            <person name="Clum A."/>
            <person name="Ohm R."/>
            <person name="Martin F."/>
            <person name="Silar P."/>
            <person name="Natvig D."/>
            <person name="Lalanne C."/>
            <person name="Gautier V."/>
            <person name="Ament-Velasquez S.L."/>
            <person name="Kruys A."/>
            <person name="Hutchinson M.I."/>
            <person name="Powell A.J."/>
            <person name="Barry K."/>
            <person name="Miller A.N."/>
            <person name="Grigoriev I.V."/>
            <person name="Debuchy R."/>
            <person name="Gladieux P."/>
            <person name="Thoren M.H."/>
            <person name="Johannesson H."/>
        </authorList>
    </citation>
    <scope>NUCLEOTIDE SEQUENCE</scope>
    <source>
        <strain evidence="2">CBS 123565</strain>
    </source>
</reference>
<feature type="region of interest" description="Disordered" evidence="1">
    <location>
        <begin position="68"/>
        <end position="107"/>
    </location>
</feature>
<dbReference type="Proteomes" id="UP001304895">
    <property type="component" value="Unassembled WGS sequence"/>
</dbReference>
<name>A0AAN6ZDG2_9PEZI</name>
<proteinExistence type="predicted"/>
<dbReference type="CDD" id="cd14688">
    <property type="entry name" value="bZIP_YAP"/>
    <property type="match status" value="1"/>
</dbReference>
<evidence type="ECO:0000313" key="2">
    <source>
        <dbReference type="EMBL" id="KAK4135035.1"/>
    </source>
</evidence>
<dbReference type="AlphaFoldDB" id="A0AAN6ZDG2"/>
<evidence type="ECO:0000313" key="3">
    <source>
        <dbReference type="Proteomes" id="UP001304895"/>
    </source>
</evidence>
<keyword evidence="3" id="KW-1185">Reference proteome</keyword>
<feature type="compositionally biased region" description="Low complexity" evidence="1">
    <location>
        <begin position="75"/>
        <end position="88"/>
    </location>
</feature>